<dbReference type="EMBL" id="MVGT01001110">
    <property type="protein sequence ID" value="OVA13604.1"/>
    <property type="molecule type" value="Genomic_DNA"/>
</dbReference>
<dbReference type="Gene3D" id="1.10.520.10">
    <property type="match status" value="1"/>
</dbReference>
<keyword evidence="5" id="KW-0560">Oxidoreductase</keyword>
<feature type="disulfide bond" evidence="9">
    <location>
        <begin position="111"/>
        <end position="136"/>
    </location>
</feature>
<dbReference type="Gene3D" id="1.10.420.10">
    <property type="entry name" value="Peroxidase, domain 2"/>
    <property type="match status" value="1"/>
</dbReference>
<dbReference type="OMA" id="YANAMSG"/>
<feature type="binding site" evidence="8">
    <location>
        <position position="151"/>
    </location>
    <ligand>
        <name>Ca(2+)</name>
        <dbReference type="ChEBI" id="CHEBI:29108"/>
        <label>2</label>
    </ligand>
</feature>
<dbReference type="STRING" id="56857.A0A200PWC8"/>
<dbReference type="PROSITE" id="PS50873">
    <property type="entry name" value="PEROXIDASE_4"/>
    <property type="match status" value="1"/>
</dbReference>
<gene>
    <name evidence="13" type="ORF">BVC80_379g142</name>
    <name evidence="12" type="ORF">BVC80_9091g1</name>
</gene>
<proteinExistence type="inferred from homology"/>
<comment type="cofactor">
    <cofactor evidence="8">
        <name>Ca(2+)</name>
        <dbReference type="ChEBI" id="CHEBI:29108"/>
    </cofactor>
    <text evidence="8">Binds 2 calcium ions per subunit.</text>
</comment>
<dbReference type="InterPro" id="IPR010255">
    <property type="entry name" value="Haem_peroxidase_sf"/>
</dbReference>
<keyword evidence="14" id="KW-1185">Reference proteome</keyword>
<keyword evidence="6 8" id="KW-0408">Iron</keyword>
<evidence type="ECO:0000313" key="14">
    <source>
        <dbReference type="Proteomes" id="UP000195402"/>
    </source>
</evidence>
<dbReference type="OrthoDB" id="2113341at2759"/>
<evidence type="ECO:0000256" key="7">
    <source>
        <dbReference type="PIRSR" id="PIRSR600823-2"/>
    </source>
</evidence>
<keyword evidence="9" id="KW-1015">Disulfide bond</keyword>
<comment type="similarity">
    <text evidence="10">Belongs to the peroxidase family.</text>
</comment>
<dbReference type="InterPro" id="IPR002016">
    <property type="entry name" value="Haem_peroxidase"/>
</dbReference>
<feature type="binding site" evidence="8">
    <location>
        <position position="105"/>
    </location>
    <ligand>
        <name>Ca(2+)</name>
        <dbReference type="ChEBI" id="CHEBI:29108"/>
        <label>2</label>
    </ligand>
</feature>
<evidence type="ECO:0000256" key="3">
    <source>
        <dbReference type="ARBA" id="ARBA00022617"/>
    </source>
</evidence>
<evidence type="ECO:0000256" key="5">
    <source>
        <dbReference type="ARBA" id="ARBA00023002"/>
    </source>
</evidence>
<accession>A0A200PWC8</accession>
<dbReference type="GO" id="GO:0046872">
    <property type="term" value="F:metal ion binding"/>
    <property type="evidence" value="ECO:0007669"/>
    <property type="project" value="UniProtKB-KW"/>
</dbReference>
<keyword evidence="3" id="KW-0349">Heme</keyword>
<sequence>MASSKNFGIRKRETIGVIKSLVDLECPGQVSCADILVLAARDAVVRSGGPLIKVPLGRRDSISSSYKLADAFLPPASTGVNDMLHIFAEKGMTIDESVAILGAHTLGISHCVNIVDRLDKRREKRTGFELSLGLKCPFGSLASNSTFVGNDLTIFFFDNQYYRQAIGGQGVMKIDADMSMDPRTAPIMERFAVDQDEFFQTFSSAFLKLSSTNVLTGNQGVVRNRCNEVD</sequence>
<dbReference type="GO" id="GO:0140825">
    <property type="term" value="F:lactoperoxidase activity"/>
    <property type="evidence" value="ECO:0007669"/>
    <property type="project" value="UniProtKB-EC"/>
</dbReference>
<evidence type="ECO:0000313" key="13">
    <source>
        <dbReference type="EMBL" id="OVA13604.1"/>
    </source>
</evidence>
<reference evidence="12 14" key="1">
    <citation type="journal article" date="2017" name="Mol. Plant">
        <title>The Genome of Medicinal Plant Macleaya cordata Provides New Insights into Benzylisoquinoline Alkaloids Metabolism.</title>
        <authorList>
            <person name="Liu X."/>
            <person name="Liu Y."/>
            <person name="Huang P."/>
            <person name="Ma Y."/>
            <person name="Qing Z."/>
            <person name="Tang Q."/>
            <person name="Cao H."/>
            <person name="Cheng P."/>
            <person name="Zheng Y."/>
            <person name="Yuan Z."/>
            <person name="Zhou Y."/>
            <person name="Liu J."/>
            <person name="Tang Z."/>
            <person name="Zhuo Y."/>
            <person name="Zhang Y."/>
            <person name="Yu L."/>
            <person name="Huang J."/>
            <person name="Yang P."/>
            <person name="Peng Q."/>
            <person name="Zhang J."/>
            <person name="Jiang W."/>
            <person name="Zhang Z."/>
            <person name="Lin K."/>
            <person name="Ro D.K."/>
            <person name="Chen X."/>
            <person name="Xiong X."/>
            <person name="Shang Y."/>
            <person name="Huang S."/>
            <person name="Zeng J."/>
        </authorList>
    </citation>
    <scope>NUCLEOTIDE SEQUENCE [LARGE SCALE GENOMIC DNA]</scope>
    <source>
        <strain evidence="12">BLH2017</strain>
        <strain evidence="14">cv. BLH2017</strain>
        <tissue evidence="12">Root</tissue>
    </source>
</reference>
<evidence type="ECO:0000256" key="6">
    <source>
        <dbReference type="ARBA" id="ARBA00023004"/>
    </source>
</evidence>
<dbReference type="GO" id="GO:0006979">
    <property type="term" value="P:response to oxidative stress"/>
    <property type="evidence" value="ECO:0007669"/>
    <property type="project" value="InterPro"/>
</dbReference>
<evidence type="ECO:0000256" key="10">
    <source>
        <dbReference type="RuleBase" id="RU004241"/>
    </source>
</evidence>
<evidence type="ECO:0000256" key="4">
    <source>
        <dbReference type="ARBA" id="ARBA00022723"/>
    </source>
</evidence>
<feature type="domain" description="Plant heme peroxidase family profile" evidence="11">
    <location>
        <begin position="1"/>
        <end position="230"/>
    </location>
</feature>
<dbReference type="Proteomes" id="UP000195402">
    <property type="component" value="Unassembled WGS sequence"/>
</dbReference>
<keyword evidence="8" id="KW-0106">Calcium</keyword>
<feature type="binding site" evidence="8">
    <location>
        <position position="153"/>
    </location>
    <ligand>
        <name>Ca(2+)</name>
        <dbReference type="ChEBI" id="CHEBI:29108"/>
        <label>2</label>
    </ligand>
</feature>
<feature type="disulfide bond" evidence="9">
    <location>
        <begin position="32"/>
        <end position="226"/>
    </location>
</feature>
<evidence type="ECO:0000256" key="2">
    <source>
        <dbReference type="ARBA" id="ARBA00022559"/>
    </source>
</evidence>
<dbReference type="Pfam" id="PF00141">
    <property type="entry name" value="peroxidase"/>
    <property type="match status" value="1"/>
</dbReference>
<name>A0A200PWC8_MACCD</name>
<comment type="catalytic activity">
    <reaction evidence="1">
        <text>2 a phenolic donor + H2O2 = 2 a phenolic radical donor + 2 H2O</text>
        <dbReference type="Rhea" id="RHEA:56136"/>
        <dbReference type="ChEBI" id="CHEBI:15377"/>
        <dbReference type="ChEBI" id="CHEBI:16240"/>
        <dbReference type="ChEBI" id="CHEBI:139520"/>
        <dbReference type="ChEBI" id="CHEBI:139521"/>
        <dbReference type="EC" id="1.11.1.7"/>
    </reaction>
</comment>
<keyword evidence="4 8" id="KW-0479">Metal-binding</keyword>
<evidence type="ECO:0000256" key="1">
    <source>
        <dbReference type="ARBA" id="ARBA00000189"/>
    </source>
</evidence>
<dbReference type="PANTHER" id="PTHR31517:SF81">
    <property type="entry name" value="PEROXIDASE"/>
    <property type="match status" value="1"/>
</dbReference>
<evidence type="ECO:0000256" key="9">
    <source>
        <dbReference type="PIRSR" id="PIRSR600823-5"/>
    </source>
</evidence>
<dbReference type="PRINTS" id="PR00458">
    <property type="entry name" value="PEROXIDASE"/>
</dbReference>
<evidence type="ECO:0000256" key="8">
    <source>
        <dbReference type="PIRSR" id="PIRSR600823-3"/>
    </source>
</evidence>
<keyword evidence="2 12" id="KW-0575">Peroxidase</keyword>
<evidence type="ECO:0000259" key="11">
    <source>
        <dbReference type="PROSITE" id="PS50873"/>
    </source>
</evidence>
<evidence type="ECO:0000313" key="12">
    <source>
        <dbReference type="EMBL" id="OVA02504.1"/>
    </source>
</evidence>
<dbReference type="PANTHER" id="PTHR31517">
    <property type="match status" value="1"/>
</dbReference>
<dbReference type="AlphaFoldDB" id="A0A200PWC8"/>
<feature type="binding site" evidence="8">
    <location>
        <position position="158"/>
    </location>
    <ligand>
        <name>Ca(2+)</name>
        <dbReference type="ChEBI" id="CHEBI:29108"/>
        <label>2</label>
    </ligand>
</feature>
<dbReference type="PRINTS" id="PR00461">
    <property type="entry name" value="PLPEROXIDASE"/>
</dbReference>
<organism evidence="12 14">
    <name type="scientific">Macleaya cordata</name>
    <name type="common">Five-seeded plume-poppy</name>
    <name type="synonym">Bocconia cordata</name>
    <dbReference type="NCBI Taxonomy" id="56857"/>
    <lineage>
        <taxon>Eukaryota</taxon>
        <taxon>Viridiplantae</taxon>
        <taxon>Streptophyta</taxon>
        <taxon>Embryophyta</taxon>
        <taxon>Tracheophyta</taxon>
        <taxon>Spermatophyta</taxon>
        <taxon>Magnoliopsida</taxon>
        <taxon>Ranunculales</taxon>
        <taxon>Papaveraceae</taxon>
        <taxon>Papaveroideae</taxon>
        <taxon>Macleaya</taxon>
    </lineage>
</organism>
<dbReference type="InterPro" id="IPR000823">
    <property type="entry name" value="Peroxidase_pln"/>
</dbReference>
<dbReference type="EMBL" id="MVGT01003949">
    <property type="protein sequence ID" value="OVA02504.1"/>
    <property type="molecule type" value="Genomic_DNA"/>
</dbReference>
<dbReference type="SUPFAM" id="SSF48113">
    <property type="entry name" value="Heme-dependent peroxidases"/>
    <property type="match status" value="1"/>
</dbReference>
<protein>
    <submittedName>
        <fullName evidence="12">Plant peroxidase</fullName>
    </submittedName>
</protein>
<feature type="binding site" evidence="7">
    <location>
        <position position="74"/>
    </location>
    <ligand>
        <name>substrate</name>
    </ligand>
</feature>
<feature type="binding site" description="axial binding residue" evidence="8">
    <location>
        <position position="104"/>
    </location>
    <ligand>
        <name>heme b</name>
        <dbReference type="ChEBI" id="CHEBI:60344"/>
    </ligand>
    <ligandPart>
        <name>Fe</name>
        <dbReference type="ChEBI" id="CHEBI:18248"/>
    </ligandPart>
</feature>
<comment type="cofactor">
    <cofactor evidence="8">
        <name>heme b</name>
        <dbReference type="ChEBI" id="CHEBI:60344"/>
    </cofactor>
    <text evidence="8">Binds 1 heme b (iron(II)-protoporphyrin IX) group per subunit.</text>
</comment>
<dbReference type="GO" id="GO:0020037">
    <property type="term" value="F:heme binding"/>
    <property type="evidence" value="ECO:0007669"/>
    <property type="project" value="InterPro"/>
</dbReference>
<comment type="caution">
    <text evidence="12">The sequence shown here is derived from an EMBL/GenBank/DDBJ whole genome shotgun (WGS) entry which is preliminary data.</text>
</comment>